<name>A0A5C4MBJ7_9PSEU</name>
<protein>
    <submittedName>
        <fullName evidence="3">Uncharacterized protein</fullName>
    </submittedName>
</protein>
<keyword evidence="2" id="KW-1133">Transmembrane helix</keyword>
<organism evidence="3 4">
    <name type="scientific">Amycolatopsis alkalitolerans</name>
    <dbReference type="NCBI Taxonomy" id="2547244"/>
    <lineage>
        <taxon>Bacteria</taxon>
        <taxon>Bacillati</taxon>
        <taxon>Actinomycetota</taxon>
        <taxon>Actinomycetes</taxon>
        <taxon>Pseudonocardiales</taxon>
        <taxon>Pseudonocardiaceae</taxon>
        <taxon>Amycolatopsis</taxon>
    </lineage>
</organism>
<keyword evidence="2" id="KW-0812">Transmembrane</keyword>
<reference evidence="3 4" key="1">
    <citation type="submission" date="2019-06" db="EMBL/GenBank/DDBJ databases">
        <title>Amycolatopsis alkalitolerans sp. nov., isolated from Gastrodia elata Blume.</title>
        <authorList>
            <person name="Narsing Rao M.P."/>
            <person name="Li W.J."/>
        </authorList>
    </citation>
    <scope>NUCLEOTIDE SEQUENCE [LARGE SCALE GENOMIC DNA]</scope>
    <source>
        <strain evidence="3 4">SYSUP0005</strain>
    </source>
</reference>
<feature type="region of interest" description="Disordered" evidence="1">
    <location>
        <begin position="47"/>
        <end position="81"/>
    </location>
</feature>
<evidence type="ECO:0000313" key="4">
    <source>
        <dbReference type="Proteomes" id="UP000305546"/>
    </source>
</evidence>
<keyword evidence="2" id="KW-0472">Membrane</keyword>
<dbReference type="EMBL" id="VDFW01000001">
    <property type="protein sequence ID" value="TNC29660.1"/>
    <property type="molecule type" value="Genomic_DNA"/>
</dbReference>
<gene>
    <name evidence="3" type="ORF">FG385_01500</name>
</gene>
<sequence>MAAKRKSSAKAVARARSGGRSGWLWGGAAVAVVALLVVVIVVTTRSSGTKPGAAPPSTGINNPPATTAAGQDSAPPWPAPQDATAAVAAAGLPMLTEEGTVEHIHAHLDVLVDGKPVGVPADIGIDATRGSISPMHTHDATGVIHIESPVQRAFTLGEFFTEWNVSLSADNIGSLRATGGKTLRAYINGKPQTGNPAAIQLNAHDEIALVYGAPQAGESVPGSYDFPQGE</sequence>
<feature type="compositionally biased region" description="Polar residues" evidence="1">
    <location>
        <begin position="58"/>
        <end position="70"/>
    </location>
</feature>
<dbReference type="RefSeq" id="WP_139094731.1">
    <property type="nucleotide sequence ID" value="NZ_VDFW01000001.1"/>
</dbReference>
<dbReference type="OrthoDB" id="8988083at2"/>
<accession>A0A5C4MBJ7</accession>
<keyword evidence="4" id="KW-1185">Reference proteome</keyword>
<evidence type="ECO:0000256" key="1">
    <source>
        <dbReference type="SAM" id="MobiDB-lite"/>
    </source>
</evidence>
<feature type="transmembrane region" description="Helical" evidence="2">
    <location>
        <begin position="21"/>
        <end position="42"/>
    </location>
</feature>
<evidence type="ECO:0000256" key="2">
    <source>
        <dbReference type="SAM" id="Phobius"/>
    </source>
</evidence>
<proteinExistence type="predicted"/>
<comment type="caution">
    <text evidence="3">The sequence shown here is derived from an EMBL/GenBank/DDBJ whole genome shotgun (WGS) entry which is preliminary data.</text>
</comment>
<evidence type="ECO:0000313" key="3">
    <source>
        <dbReference type="EMBL" id="TNC29660.1"/>
    </source>
</evidence>
<dbReference type="Proteomes" id="UP000305546">
    <property type="component" value="Unassembled WGS sequence"/>
</dbReference>
<dbReference type="AlphaFoldDB" id="A0A5C4MBJ7"/>